<dbReference type="SUPFAM" id="SSF103025">
    <property type="entry name" value="Folate-binding domain"/>
    <property type="match status" value="1"/>
</dbReference>
<dbReference type="InterPro" id="IPR007375">
    <property type="entry name" value="SoxG"/>
</dbReference>
<dbReference type="Gene3D" id="3.30.1360.120">
    <property type="entry name" value="Probable tRNA modification gtpase trme, domain 1"/>
    <property type="match status" value="1"/>
</dbReference>
<accession>A0A8J2ZN12</accession>
<comment type="caution">
    <text evidence="1">The sequence shown here is derived from an EMBL/GenBank/DDBJ whole genome shotgun (WGS) entry which is preliminary data.</text>
</comment>
<evidence type="ECO:0000313" key="2">
    <source>
        <dbReference type="Proteomes" id="UP000617145"/>
    </source>
</evidence>
<dbReference type="RefSeq" id="WP_188791633.1">
    <property type="nucleotide sequence ID" value="NZ_BMJV01000008.1"/>
</dbReference>
<reference evidence="1" key="2">
    <citation type="submission" date="2020-09" db="EMBL/GenBank/DDBJ databases">
        <authorList>
            <person name="Sun Q."/>
            <person name="Zhou Y."/>
        </authorList>
    </citation>
    <scope>NUCLEOTIDE SEQUENCE</scope>
    <source>
        <strain evidence="1">CGMCC 1.15762</strain>
    </source>
</reference>
<dbReference type="Pfam" id="PF04268">
    <property type="entry name" value="SoxG"/>
    <property type="match status" value="1"/>
</dbReference>
<evidence type="ECO:0000313" key="1">
    <source>
        <dbReference type="EMBL" id="GGG82720.1"/>
    </source>
</evidence>
<sequence length="189" mass="20558">MSDVMAPNEGARSEGLITVEALPPQGQITLRCEMSEDYRTKLSDALGMAFPDQRGSVTDGDRALLWMSPDELLLLVPYDAVDGVMESLNAAFDGWFIAITNLSDARAQFRVSGPHLRDILAKVTPTDMAPRGFPVGDVRRSRLAQVAAGYWLRSEDEAQVFVFRSVGAYAFEALSTLAQPGGEVNFLSA</sequence>
<dbReference type="Gene3D" id="3.30.70.1520">
    <property type="entry name" value="Heterotetrameric sarcosine oxidase"/>
    <property type="match status" value="1"/>
</dbReference>
<dbReference type="AlphaFoldDB" id="A0A8J2ZN12"/>
<name>A0A8J2ZN12_9RHOB</name>
<proteinExistence type="predicted"/>
<organism evidence="1 2">
    <name type="scientific">Salipiger pallidus</name>
    <dbReference type="NCBI Taxonomy" id="1775170"/>
    <lineage>
        <taxon>Bacteria</taxon>
        <taxon>Pseudomonadati</taxon>
        <taxon>Pseudomonadota</taxon>
        <taxon>Alphaproteobacteria</taxon>
        <taxon>Rhodobacterales</taxon>
        <taxon>Roseobacteraceae</taxon>
        <taxon>Salipiger</taxon>
    </lineage>
</organism>
<keyword evidence="2" id="KW-1185">Reference proteome</keyword>
<dbReference type="InterPro" id="IPR027266">
    <property type="entry name" value="TrmE/GcvT-like"/>
</dbReference>
<dbReference type="EMBL" id="BMJV01000008">
    <property type="protein sequence ID" value="GGG82720.1"/>
    <property type="molecule type" value="Genomic_DNA"/>
</dbReference>
<protein>
    <submittedName>
        <fullName evidence="1">Sarcosine oxidase subunit gamma</fullName>
    </submittedName>
</protein>
<gene>
    <name evidence="1" type="ORF">GCM10011415_35630</name>
</gene>
<dbReference type="Proteomes" id="UP000617145">
    <property type="component" value="Unassembled WGS sequence"/>
</dbReference>
<reference evidence="1" key="1">
    <citation type="journal article" date="2014" name="Int. J. Syst. Evol. Microbiol.">
        <title>Complete genome sequence of Corynebacterium casei LMG S-19264T (=DSM 44701T), isolated from a smear-ripened cheese.</title>
        <authorList>
            <consortium name="US DOE Joint Genome Institute (JGI-PGF)"/>
            <person name="Walter F."/>
            <person name="Albersmeier A."/>
            <person name="Kalinowski J."/>
            <person name="Ruckert C."/>
        </authorList>
    </citation>
    <scope>NUCLEOTIDE SEQUENCE</scope>
    <source>
        <strain evidence="1">CGMCC 1.15762</strain>
    </source>
</reference>